<dbReference type="RefSeq" id="WP_045258962.1">
    <property type="nucleotide sequence ID" value="NZ_JYJB01000010.1"/>
</dbReference>
<dbReference type="Pfam" id="PF12704">
    <property type="entry name" value="MacB_PCD"/>
    <property type="match status" value="1"/>
</dbReference>
<accession>A0A0M2HJC8</accession>
<dbReference type="PANTHER" id="PTHR30572:SF4">
    <property type="entry name" value="ABC TRANSPORTER PERMEASE YTRF"/>
    <property type="match status" value="1"/>
</dbReference>
<keyword evidence="10" id="KW-0378">Hydrolase</keyword>
<feature type="domain" description="MacB-like periplasmic core" evidence="9">
    <location>
        <begin position="23"/>
        <end position="193"/>
    </location>
</feature>
<dbReference type="AlphaFoldDB" id="A0A0M2HJC8"/>
<dbReference type="STRING" id="273678.RS84_03487"/>
<evidence type="ECO:0000259" key="8">
    <source>
        <dbReference type="Pfam" id="PF02687"/>
    </source>
</evidence>
<keyword evidence="3 7" id="KW-0812">Transmembrane</keyword>
<keyword evidence="11" id="KW-1185">Reference proteome</keyword>
<keyword evidence="10" id="KW-0547">Nucleotide-binding</keyword>
<feature type="domain" description="ABC3 transporter permease C-terminal" evidence="8">
    <location>
        <begin position="280"/>
        <end position="395"/>
    </location>
</feature>
<gene>
    <name evidence="10" type="primary">macB_3</name>
    <name evidence="10" type="ORF">RS84_03487</name>
</gene>
<dbReference type="EC" id="3.6.3.-" evidence="10"/>
<keyword evidence="2" id="KW-1003">Cell membrane</keyword>
<feature type="transmembrane region" description="Helical" evidence="7">
    <location>
        <begin position="275"/>
        <end position="299"/>
    </location>
</feature>
<comment type="caution">
    <text evidence="10">The sequence shown here is derived from an EMBL/GenBank/DDBJ whole genome shotgun (WGS) entry which is preliminary data.</text>
</comment>
<evidence type="ECO:0000313" key="10">
    <source>
        <dbReference type="EMBL" id="KJL46845.1"/>
    </source>
</evidence>
<feature type="transmembrane region" description="Helical" evidence="7">
    <location>
        <begin position="366"/>
        <end position="394"/>
    </location>
</feature>
<dbReference type="GO" id="GO:0005886">
    <property type="term" value="C:plasma membrane"/>
    <property type="evidence" value="ECO:0007669"/>
    <property type="project" value="UniProtKB-SubCell"/>
</dbReference>
<evidence type="ECO:0000256" key="7">
    <source>
        <dbReference type="SAM" id="Phobius"/>
    </source>
</evidence>
<dbReference type="GO" id="GO:0016787">
    <property type="term" value="F:hydrolase activity"/>
    <property type="evidence" value="ECO:0007669"/>
    <property type="project" value="UniProtKB-KW"/>
</dbReference>
<feature type="transmembrane region" description="Helical" evidence="7">
    <location>
        <begin position="320"/>
        <end position="346"/>
    </location>
</feature>
<dbReference type="PANTHER" id="PTHR30572">
    <property type="entry name" value="MEMBRANE COMPONENT OF TRANSPORTER-RELATED"/>
    <property type="match status" value="1"/>
</dbReference>
<evidence type="ECO:0000256" key="6">
    <source>
        <dbReference type="ARBA" id="ARBA00038076"/>
    </source>
</evidence>
<evidence type="ECO:0000256" key="1">
    <source>
        <dbReference type="ARBA" id="ARBA00004651"/>
    </source>
</evidence>
<keyword evidence="5 7" id="KW-0472">Membrane</keyword>
<name>A0A0M2HJC8_9MICO</name>
<dbReference type="Pfam" id="PF02687">
    <property type="entry name" value="FtsX"/>
    <property type="match status" value="1"/>
</dbReference>
<evidence type="ECO:0000256" key="2">
    <source>
        <dbReference type="ARBA" id="ARBA00022475"/>
    </source>
</evidence>
<dbReference type="InterPro" id="IPR003838">
    <property type="entry name" value="ABC3_permease_C"/>
</dbReference>
<evidence type="ECO:0000256" key="4">
    <source>
        <dbReference type="ARBA" id="ARBA00022989"/>
    </source>
</evidence>
<dbReference type="GO" id="GO:0005524">
    <property type="term" value="F:ATP binding"/>
    <property type="evidence" value="ECO:0007669"/>
    <property type="project" value="UniProtKB-KW"/>
</dbReference>
<reference evidence="10 11" key="1">
    <citation type="submission" date="2015-02" db="EMBL/GenBank/DDBJ databases">
        <title>Draft genome sequences of ten Microbacterium spp. with emphasis on heavy metal contaminated environments.</title>
        <authorList>
            <person name="Corretto E."/>
        </authorList>
    </citation>
    <scope>NUCLEOTIDE SEQUENCE [LARGE SCALE GENOMIC DNA]</scope>
    <source>
        <strain evidence="10 11">SA35</strain>
    </source>
</reference>
<feature type="transmembrane region" description="Helical" evidence="7">
    <location>
        <begin position="22"/>
        <end position="42"/>
    </location>
</feature>
<proteinExistence type="inferred from homology"/>
<sequence>MSGFFGALADAWAEIRVHKLRVLLSLIGIAVSVAALTAVIAFSEYQKQYQTEQSDRWGGRAATIAVAPYSDSGASIDVDDFSERFERVSERFGFSHVSRTVQGLTLPVQLSEGVMDLPTRAFDPAFAAIHREKLLEGRWLRADDALALAPAIVISEPLWDRIGRVPLTQHPVLTVLGDAGGSYQVVGVTPRQGPWDEEPRIDVLYDAYTARIDGFPEGIVPVYEVWVDKQAATEIGPVLAMDLRAGLPDGVDVSVNRTDWAAQPGAEDSMATFELVTGGIAGVILALGALSLINIQLVAMRQRVREIGVRRAFGASSGRVFFSVLLESLVATTIAGVIGIAIVVAVLRSDLVVPTMFSGIQDVPPFPMRAAVIGLIASVAVGAIAGFIPALVALRVKVIDAIRF</sequence>
<evidence type="ECO:0000259" key="9">
    <source>
        <dbReference type="Pfam" id="PF12704"/>
    </source>
</evidence>
<keyword evidence="4 7" id="KW-1133">Transmembrane helix</keyword>
<evidence type="ECO:0000313" key="11">
    <source>
        <dbReference type="Proteomes" id="UP000033900"/>
    </source>
</evidence>
<dbReference type="EMBL" id="JYJB01000010">
    <property type="protein sequence ID" value="KJL46845.1"/>
    <property type="molecule type" value="Genomic_DNA"/>
</dbReference>
<organism evidence="10 11">
    <name type="scientific">Microbacterium hydrocarbonoxydans</name>
    <dbReference type="NCBI Taxonomy" id="273678"/>
    <lineage>
        <taxon>Bacteria</taxon>
        <taxon>Bacillati</taxon>
        <taxon>Actinomycetota</taxon>
        <taxon>Actinomycetes</taxon>
        <taxon>Micrococcales</taxon>
        <taxon>Microbacteriaceae</taxon>
        <taxon>Microbacterium</taxon>
    </lineage>
</organism>
<dbReference type="Proteomes" id="UP000033900">
    <property type="component" value="Unassembled WGS sequence"/>
</dbReference>
<dbReference type="InterPro" id="IPR025857">
    <property type="entry name" value="MacB_PCD"/>
</dbReference>
<dbReference type="PATRIC" id="fig|273678.4.peg.3480"/>
<comment type="subcellular location">
    <subcellularLocation>
        <location evidence="1">Cell membrane</location>
        <topology evidence="1">Multi-pass membrane protein</topology>
    </subcellularLocation>
</comment>
<keyword evidence="10" id="KW-0067">ATP-binding</keyword>
<comment type="similarity">
    <text evidence="6">Belongs to the ABC-4 integral membrane protein family.</text>
</comment>
<dbReference type="GO" id="GO:0022857">
    <property type="term" value="F:transmembrane transporter activity"/>
    <property type="evidence" value="ECO:0007669"/>
    <property type="project" value="TreeGrafter"/>
</dbReference>
<dbReference type="OrthoDB" id="3510103at2"/>
<protein>
    <submittedName>
        <fullName evidence="10">Macrolide export ATP-binding/permease protein MacB</fullName>
        <ecNumber evidence="10">3.6.3.-</ecNumber>
    </submittedName>
</protein>
<dbReference type="InterPro" id="IPR050250">
    <property type="entry name" value="Macrolide_Exporter_MacB"/>
</dbReference>
<evidence type="ECO:0000256" key="5">
    <source>
        <dbReference type="ARBA" id="ARBA00023136"/>
    </source>
</evidence>
<evidence type="ECO:0000256" key="3">
    <source>
        <dbReference type="ARBA" id="ARBA00022692"/>
    </source>
</evidence>